<comment type="caution">
    <text evidence="1">The sequence shown here is derived from an EMBL/GenBank/DDBJ whole genome shotgun (WGS) entry which is preliminary data.</text>
</comment>
<accession>A0A426XUI1</accession>
<protein>
    <submittedName>
        <fullName evidence="1">Uncharacterized protein</fullName>
    </submittedName>
</protein>
<dbReference type="Proteomes" id="UP000287651">
    <property type="component" value="Unassembled WGS sequence"/>
</dbReference>
<reference evidence="1 2" key="1">
    <citation type="journal article" date="2014" name="Agronomy (Basel)">
        <title>A Draft Genome Sequence for Ensete ventricosum, the Drought-Tolerant Tree Against Hunger.</title>
        <authorList>
            <person name="Harrison J."/>
            <person name="Moore K.A."/>
            <person name="Paszkiewicz K."/>
            <person name="Jones T."/>
            <person name="Grant M."/>
            <person name="Ambacheew D."/>
            <person name="Muzemil S."/>
            <person name="Studholme D.J."/>
        </authorList>
    </citation>
    <scope>NUCLEOTIDE SEQUENCE [LARGE SCALE GENOMIC DNA]</scope>
</reference>
<proteinExistence type="predicted"/>
<name>A0A426XUI1_ENSVE</name>
<dbReference type="AlphaFoldDB" id="A0A426XUI1"/>
<sequence length="165" mass="17934">MVDRLQPPPPILLPPSTQELREHIRGVSLQRSIIWILLEKRMLDLLHPDLEIYGYMISLAKAPCKGATRCGQGQPVGVVAHRRSLVWATAARGHSHLQHGAHKERPPTASLQGATSVARAAASMSSDTGRRSGCRWARAVVAYVGAVATTQRGQEGLEQSFCEKG</sequence>
<dbReference type="EMBL" id="AMZH03017473">
    <property type="protein sequence ID" value="RRT42951.1"/>
    <property type="molecule type" value="Genomic_DNA"/>
</dbReference>
<gene>
    <name evidence="1" type="ORF">B296_00013822</name>
</gene>
<organism evidence="1 2">
    <name type="scientific">Ensete ventricosum</name>
    <name type="common">Abyssinian banana</name>
    <name type="synonym">Musa ensete</name>
    <dbReference type="NCBI Taxonomy" id="4639"/>
    <lineage>
        <taxon>Eukaryota</taxon>
        <taxon>Viridiplantae</taxon>
        <taxon>Streptophyta</taxon>
        <taxon>Embryophyta</taxon>
        <taxon>Tracheophyta</taxon>
        <taxon>Spermatophyta</taxon>
        <taxon>Magnoliopsida</taxon>
        <taxon>Liliopsida</taxon>
        <taxon>Zingiberales</taxon>
        <taxon>Musaceae</taxon>
        <taxon>Ensete</taxon>
    </lineage>
</organism>
<evidence type="ECO:0000313" key="2">
    <source>
        <dbReference type="Proteomes" id="UP000287651"/>
    </source>
</evidence>
<evidence type="ECO:0000313" key="1">
    <source>
        <dbReference type="EMBL" id="RRT42951.1"/>
    </source>
</evidence>